<keyword evidence="2" id="KW-1185">Reference proteome</keyword>
<dbReference type="EMBL" id="CM051396">
    <property type="protein sequence ID" value="KAJ4721973.1"/>
    <property type="molecule type" value="Genomic_DNA"/>
</dbReference>
<gene>
    <name evidence="1" type="ORF">OWV82_005552</name>
</gene>
<reference evidence="1 2" key="1">
    <citation type="journal article" date="2023" name="Science">
        <title>Complex scaffold remodeling in plant triterpene biosynthesis.</title>
        <authorList>
            <person name="De La Pena R."/>
            <person name="Hodgson H."/>
            <person name="Liu J.C."/>
            <person name="Stephenson M.J."/>
            <person name="Martin A.C."/>
            <person name="Owen C."/>
            <person name="Harkess A."/>
            <person name="Leebens-Mack J."/>
            <person name="Jimenez L.E."/>
            <person name="Osbourn A."/>
            <person name="Sattely E.S."/>
        </authorList>
    </citation>
    <scope>NUCLEOTIDE SEQUENCE [LARGE SCALE GENOMIC DNA]</scope>
    <source>
        <strain evidence="2">cv. JPN11</strain>
        <tissue evidence="1">Leaf</tissue>
    </source>
</reference>
<sequence>MAAYAYNNNQSNNLAVYPHSFVDYGSPENANFSVVSHRPVAAINPNFIPQNHVLVPYSPPVFLVPSFAFPLNQSVLIQMDEERSLSLVQLMANEGLVPSTEEEEKRRNVIQKLKQIVLAWVKKVAWQRRLPKEQIAETHATILTYGSYGLGVHGSESDIDALCLGPCFATMAEDFFIVLLNMLKSRPEVAEIHCVKDAKVPLMRFKFDGILVDLPYARLNILSVPEDVDVLNPFFSRDIDETSWKSLSGVRANKRILQLVPDLEKFQSVLRCIKLWAKRRGVYGNLHGFLGGIHLAILVAYVCQNYPNGSLNALVANFFKTFAFWPWPTPVVLQDPMFPDAGYPSETRSLMPIRLPSSPHEYCHSNITRSTFYKIRTEFLRGHNSTRDLLRPDFDWHFLFEPFPYSKKYMRFVKVYLSASSQDELGDWVGWVKSRFRSLIIKLEEVQGLCDPNPTEYIDTDVAEPNIVFYWGLQPGRTNLLDIEAVEKDFLKNIHNGYQGCPGQMELSIVQASQLSKSAHFDPASEKRIKAYWKIPEYNLHRIPVYSQHLPHYFVGYVQANGDSKYPSAGG</sequence>
<evidence type="ECO:0000313" key="1">
    <source>
        <dbReference type="EMBL" id="KAJ4721973.1"/>
    </source>
</evidence>
<dbReference type="Proteomes" id="UP001164539">
    <property type="component" value="Chromosome 3"/>
</dbReference>
<accession>A0ACC1YG41</accession>
<organism evidence="1 2">
    <name type="scientific">Melia azedarach</name>
    <name type="common">Chinaberry tree</name>
    <dbReference type="NCBI Taxonomy" id="155640"/>
    <lineage>
        <taxon>Eukaryota</taxon>
        <taxon>Viridiplantae</taxon>
        <taxon>Streptophyta</taxon>
        <taxon>Embryophyta</taxon>
        <taxon>Tracheophyta</taxon>
        <taxon>Spermatophyta</taxon>
        <taxon>Magnoliopsida</taxon>
        <taxon>eudicotyledons</taxon>
        <taxon>Gunneridae</taxon>
        <taxon>Pentapetalae</taxon>
        <taxon>rosids</taxon>
        <taxon>malvids</taxon>
        <taxon>Sapindales</taxon>
        <taxon>Meliaceae</taxon>
        <taxon>Melia</taxon>
    </lineage>
</organism>
<evidence type="ECO:0000313" key="2">
    <source>
        <dbReference type="Proteomes" id="UP001164539"/>
    </source>
</evidence>
<comment type="caution">
    <text evidence="1">The sequence shown here is derived from an EMBL/GenBank/DDBJ whole genome shotgun (WGS) entry which is preliminary data.</text>
</comment>
<proteinExistence type="predicted"/>
<name>A0ACC1YG41_MELAZ</name>
<protein>
    <submittedName>
        <fullName evidence="1">Poly(A) polymerase</fullName>
    </submittedName>
</protein>